<evidence type="ECO:0000313" key="1">
    <source>
        <dbReference type="EMBL" id="MEJ7139173.1"/>
    </source>
</evidence>
<organism evidence="1 2">
    <name type="scientific">Amphibiibacter pelophylacis</name>
    <dbReference type="NCBI Taxonomy" id="1799477"/>
    <lineage>
        <taxon>Bacteria</taxon>
        <taxon>Pseudomonadati</taxon>
        <taxon>Pseudomonadota</taxon>
        <taxon>Betaproteobacteria</taxon>
        <taxon>Burkholderiales</taxon>
        <taxon>Sphaerotilaceae</taxon>
        <taxon>Amphibiibacter</taxon>
    </lineage>
</organism>
<comment type="caution">
    <text evidence="1">The sequence shown here is derived from an EMBL/GenBank/DDBJ whole genome shotgun (WGS) entry which is preliminary data.</text>
</comment>
<dbReference type="EMBL" id="JAWDIE010000021">
    <property type="protein sequence ID" value="MEJ7139173.1"/>
    <property type="molecule type" value="Genomic_DNA"/>
</dbReference>
<dbReference type="Proteomes" id="UP001364695">
    <property type="component" value="Unassembled WGS sequence"/>
</dbReference>
<gene>
    <name evidence="1" type="ORF">RV045_12150</name>
</gene>
<name>A0ACC6P4M2_9BURK</name>
<accession>A0ACC6P4M2</accession>
<protein>
    <submittedName>
        <fullName evidence="1">Uncharacterized protein</fullName>
    </submittedName>
</protein>
<sequence>MTPFFPEKRLLKEAPVNKLFLDEAIKRGDDIALATIPDDKYKIFDLKTGGLNGNFAKELDYLVRNNYKPVNVTSSQWKIIKDWFQ</sequence>
<keyword evidence="2" id="KW-1185">Reference proteome</keyword>
<reference evidence="1" key="1">
    <citation type="submission" date="2023-10" db="EMBL/GenBank/DDBJ databases">
        <title>Amphibacter perezi, gen. nov., sp. nov. a novel taxa of the family Comamonadaceae, class Betaproteobacteria isolated from the skin microbiota of Pelophylax perezi from different populations.</title>
        <authorList>
            <person name="Costa S."/>
            <person name="Proenca D.N."/>
            <person name="Lopes I."/>
            <person name="Morais P.V."/>
        </authorList>
    </citation>
    <scope>NUCLEOTIDE SEQUENCE</scope>
    <source>
        <strain evidence="1">SL12-8</strain>
    </source>
</reference>
<proteinExistence type="predicted"/>
<evidence type="ECO:0000313" key="2">
    <source>
        <dbReference type="Proteomes" id="UP001364695"/>
    </source>
</evidence>